<protein>
    <submittedName>
        <fullName evidence="6">Probable LysR-family transcriptional regulator</fullName>
    </submittedName>
</protein>
<keyword evidence="2" id="KW-0805">Transcription regulation</keyword>
<dbReference type="EMBL" id="HE965806">
    <property type="protein sequence ID" value="CCJ56509.1"/>
    <property type="molecule type" value="Genomic_DNA"/>
</dbReference>
<comment type="similarity">
    <text evidence="1">Belongs to the LysR transcriptional regulatory family.</text>
</comment>
<dbReference type="PROSITE" id="PS50931">
    <property type="entry name" value="HTH_LYSR"/>
    <property type="match status" value="1"/>
</dbReference>
<dbReference type="Pfam" id="PF03466">
    <property type="entry name" value="LysR_substrate"/>
    <property type="match status" value="1"/>
</dbReference>
<reference evidence="6 7" key="1">
    <citation type="journal article" date="2012" name="BMC Genomics">
        <title>Comparative genomics of the classical Bordetella subspecies: the evolution and exchange of virulence-associated diversity amongst closely related pathogens.</title>
        <authorList>
            <person name="Park J."/>
            <person name="Zhang Y."/>
            <person name="Buboltz A.M."/>
            <person name="Zhang X."/>
            <person name="Schuster S.C."/>
            <person name="Ahuja U."/>
            <person name="Liu M."/>
            <person name="Miller J.F."/>
            <person name="Sebaihia M."/>
            <person name="Bentley S.D."/>
            <person name="Parkhill J."/>
            <person name="Harvill E.T."/>
        </authorList>
    </citation>
    <scope>NUCLEOTIDE SEQUENCE [LARGE SCALE GENOMIC DNA]</scope>
    <source>
        <strain evidence="6 7">253</strain>
    </source>
</reference>
<dbReference type="CDD" id="cd08440">
    <property type="entry name" value="PBP2_LTTR_like_4"/>
    <property type="match status" value="1"/>
</dbReference>
<dbReference type="PRINTS" id="PR00039">
    <property type="entry name" value="HTHLYSR"/>
</dbReference>
<name>A0A0C6PDP4_BORBO</name>
<dbReference type="InterPro" id="IPR036390">
    <property type="entry name" value="WH_DNA-bd_sf"/>
</dbReference>
<evidence type="ECO:0000256" key="4">
    <source>
        <dbReference type="ARBA" id="ARBA00023163"/>
    </source>
</evidence>
<accession>A0A0C6PDP4</accession>
<evidence type="ECO:0000259" key="5">
    <source>
        <dbReference type="PROSITE" id="PS50931"/>
    </source>
</evidence>
<dbReference type="InterPro" id="IPR005119">
    <property type="entry name" value="LysR_subst-bd"/>
</dbReference>
<dbReference type="OrthoDB" id="8675247at2"/>
<evidence type="ECO:0000256" key="2">
    <source>
        <dbReference type="ARBA" id="ARBA00023015"/>
    </source>
</evidence>
<keyword evidence="3" id="KW-0238">DNA-binding</keyword>
<dbReference type="RefSeq" id="WP_015065074.1">
    <property type="nucleotide sequence ID" value="NC_019382.1"/>
</dbReference>
<evidence type="ECO:0000313" key="6">
    <source>
        <dbReference type="EMBL" id="CCJ56509.1"/>
    </source>
</evidence>
<organism evidence="6 7">
    <name type="scientific">Bordetella bronchiseptica 253</name>
    <dbReference type="NCBI Taxonomy" id="568707"/>
    <lineage>
        <taxon>Bacteria</taxon>
        <taxon>Pseudomonadati</taxon>
        <taxon>Pseudomonadota</taxon>
        <taxon>Betaproteobacteria</taxon>
        <taxon>Burkholderiales</taxon>
        <taxon>Alcaligenaceae</taxon>
        <taxon>Bordetella</taxon>
    </lineage>
</organism>
<dbReference type="InterPro" id="IPR050950">
    <property type="entry name" value="HTH-type_LysR_regulators"/>
</dbReference>
<dbReference type="Gene3D" id="1.10.10.10">
    <property type="entry name" value="Winged helix-like DNA-binding domain superfamily/Winged helix DNA-binding domain"/>
    <property type="match status" value="1"/>
</dbReference>
<gene>
    <name evidence="6" type="ORF">BN112_4595</name>
</gene>
<dbReference type="HOGENOM" id="CLU_039613_6_0_4"/>
<dbReference type="GO" id="GO:0003700">
    <property type="term" value="F:DNA-binding transcription factor activity"/>
    <property type="evidence" value="ECO:0007669"/>
    <property type="project" value="InterPro"/>
</dbReference>
<dbReference type="Proteomes" id="UP000007564">
    <property type="component" value="Chromosome"/>
</dbReference>
<evidence type="ECO:0000313" key="7">
    <source>
        <dbReference type="Proteomes" id="UP000007564"/>
    </source>
</evidence>
<evidence type="ECO:0000256" key="1">
    <source>
        <dbReference type="ARBA" id="ARBA00009437"/>
    </source>
</evidence>
<dbReference type="GO" id="GO:0005829">
    <property type="term" value="C:cytosol"/>
    <property type="evidence" value="ECO:0007669"/>
    <property type="project" value="TreeGrafter"/>
</dbReference>
<dbReference type="Pfam" id="PF00126">
    <property type="entry name" value="HTH_1"/>
    <property type="match status" value="1"/>
</dbReference>
<proteinExistence type="inferred from homology"/>
<feature type="domain" description="HTH lysR-type" evidence="5">
    <location>
        <begin position="3"/>
        <end position="60"/>
    </location>
</feature>
<keyword evidence="4" id="KW-0804">Transcription</keyword>
<dbReference type="PANTHER" id="PTHR30419">
    <property type="entry name" value="HTH-TYPE TRANSCRIPTIONAL REGULATOR YBHD"/>
    <property type="match status" value="1"/>
</dbReference>
<dbReference type="InterPro" id="IPR000847">
    <property type="entry name" value="LysR_HTH_N"/>
</dbReference>
<dbReference type="Gene3D" id="3.40.190.290">
    <property type="match status" value="1"/>
</dbReference>
<dbReference type="SUPFAM" id="SSF53850">
    <property type="entry name" value="Periplasmic binding protein-like II"/>
    <property type="match status" value="1"/>
</dbReference>
<dbReference type="FunFam" id="1.10.10.10:FF:000001">
    <property type="entry name" value="LysR family transcriptional regulator"/>
    <property type="match status" value="1"/>
</dbReference>
<dbReference type="InterPro" id="IPR036388">
    <property type="entry name" value="WH-like_DNA-bd_sf"/>
</dbReference>
<dbReference type="AlphaFoldDB" id="A0A0C6PDP4"/>
<dbReference type="GO" id="GO:0003677">
    <property type="term" value="F:DNA binding"/>
    <property type="evidence" value="ECO:0007669"/>
    <property type="project" value="UniProtKB-KW"/>
</dbReference>
<dbReference type="PANTHER" id="PTHR30419:SF8">
    <property type="entry name" value="NITROGEN ASSIMILATION TRANSCRIPTIONAL ACTIVATOR-RELATED"/>
    <property type="match status" value="1"/>
</dbReference>
<dbReference type="SUPFAM" id="SSF46785">
    <property type="entry name" value="Winged helix' DNA-binding domain"/>
    <property type="match status" value="1"/>
</dbReference>
<evidence type="ECO:0000256" key="3">
    <source>
        <dbReference type="ARBA" id="ARBA00023125"/>
    </source>
</evidence>
<dbReference type="KEGG" id="bbh:BN112_4595"/>
<sequence>MNVTFRQLTAFIEVASSRSFSQAAQALHVTQPALTAMIQKLEAQLGVVLFTRTRRGAELTTTGRELLPELQRILANLEVVIEDVRGAASPRGGTVTLACIPSLSNTWIPSLIARVEQAYPRIKLILKDAMTENRSIHEMLRTGDIDYGVGSPSVEQDGLEFDLLAHDELVAVVPQDHPLARRTLVRWSELAESPLIGMSYQSHVRMLVDEAFAANGISKRPKREVSLITTAIGMVRAGLGVSVLPTTAIEVCNVAGLKVLRLHAPRVRRPLGFLHLPTRSLSPAARLLLRFVKDAGPIPLGKQPE</sequence>